<protein>
    <recommendedName>
        <fullName evidence="3">DUF4190 domain-containing protein</fullName>
    </recommendedName>
</protein>
<evidence type="ECO:0000259" key="3">
    <source>
        <dbReference type="Pfam" id="PF13828"/>
    </source>
</evidence>
<keyword evidence="2" id="KW-1133">Transmembrane helix</keyword>
<dbReference type="Proteomes" id="UP000182915">
    <property type="component" value="Chromosome I"/>
</dbReference>
<gene>
    <name evidence="4" type="ORF">SAMN04489835_4350</name>
</gene>
<accession>A0A1H6KXN7</accession>
<evidence type="ECO:0000256" key="2">
    <source>
        <dbReference type="SAM" id="Phobius"/>
    </source>
</evidence>
<feature type="compositionally biased region" description="Low complexity" evidence="1">
    <location>
        <begin position="10"/>
        <end position="19"/>
    </location>
</feature>
<feature type="transmembrane region" description="Helical" evidence="2">
    <location>
        <begin position="98"/>
        <end position="122"/>
    </location>
</feature>
<feature type="domain" description="DUF4190" evidence="3">
    <location>
        <begin position="53"/>
        <end position="116"/>
    </location>
</feature>
<dbReference type="EMBL" id="LT629971">
    <property type="protein sequence ID" value="SEH80439.1"/>
    <property type="molecule type" value="Genomic_DNA"/>
</dbReference>
<organism evidence="4 5">
    <name type="scientific">Mycolicibacterium rutilum</name>
    <name type="common">Mycobacterium rutilum</name>
    <dbReference type="NCBI Taxonomy" id="370526"/>
    <lineage>
        <taxon>Bacteria</taxon>
        <taxon>Bacillati</taxon>
        <taxon>Actinomycetota</taxon>
        <taxon>Actinomycetes</taxon>
        <taxon>Mycobacteriales</taxon>
        <taxon>Mycobacteriaceae</taxon>
        <taxon>Mycolicibacterium</taxon>
    </lineage>
</organism>
<keyword evidence="2" id="KW-0812">Transmembrane</keyword>
<evidence type="ECO:0000313" key="4">
    <source>
        <dbReference type="EMBL" id="SEH80439.1"/>
    </source>
</evidence>
<dbReference type="InterPro" id="IPR025241">
    <property type="entry name" value="DUF4190"/>
</dbReference>
<feature type="region of interest" description="Disordered" evidence="1">
    <location>
        <begin position="1"/>
        <end position="43"/>
    </location>
</feature>
<dbReference type="AlphaFoldDB" id="A0A1H6KXN7"/>
<feature type="compositionally biased region" description="Pro residues" evidence="1">
    <location>
        <begin position="20"/>
        <end position="43"/>
    </location>
</feature>
<feature type="transmembrane region" description="Helical" evidence="2">
    <location>
        <begin position="53"/>
        <end position="86"/>
    </location>
</feature>
<evidence type="ECO:0000313" key="5">
    <source>
        <dbReference type="Proteomes" id="UP000182915"/>
    </source>
</evidence>
<evidence type="ECO:0000256" key="1">
    <source>
        <dbReference type="SAM" id="MobiDB-lite"/>
    </source>
</evidence>
<dbReference type="RefSeq" id="WP_083408923.1">
    <property type="nucleotide sequence ID" value="NZ_LT629971.1"/>
</dbReference>
<dbReference type="OrthoDB" id="4557756at2"/>
<keyword evidence="2" id="KW-0472">Membrane</keyword>
<dbReference type="Pfam" id="PF13828">
    <property type="entry name" value="DUF4190"/>
    <property type="match status" value="1"/>
</dbReference>
<name>A0A1H6KXN7_MYCRU</name>
<proteinExistence type="predicted"/>
<sequence length="170" mass="17828">MSEPDPPQQQPQYGAYQGGYPPPPPQGGYPPPPQGYPAYPGYPPGPPAPKNGLGIAALVVAIVALLSVFGGIVLGPVAVVLGFLGWNRAKRGEANNGGIAVAGIVLGVLSIIEAIVMIWLAVWGFNEVGGTDYIDCVSRAGNDQEAVQQCAEQFQQRMEDQFSVTLTPTR</sequence>
<reference evidence="5" key="1">
    <citation type="submission" date="2016-10" db="EMBL/GenBank/DDBJ databases">
        <authorList>
            <person name="Varghese N."/>
            <person name="Submissions S."/>
        </authorList>
    </citation>
    <scope>NUCLEOTIDE SEQUENCE [LARGE SCALE GENOMIC DNA]</scope>
    <source>
        <strain evidence="5">DSM 45405</strain>
    </source>
</reference>
<keyword evidence="5" id="KW-1185">Reference proteome</keyword>
<dbReference type="STRING" id="370526.SAMN04489835_4350"/>